<evidence type="ECO:0000313" key="8">
    <source>
        <dbReference type="Proteomes" id="UP000295783"/>
    </source>
</evidence>
<dbReference type="InterPro" id="IPR028624">
    <property type="entry name" value="Tscrpt_elong_fac_GreA/B"/>
</dbReference>
<evidence type="ECO:0000259" key="6">
    <source>
        <dbReference type="Pfam" id="PF03449"/>
    </source>
</evidence>
<dbReference type="Gene3D" id="1.10.287.180">
    <property type="entry name" value="Transcription elongation factor, GreA/GreB, N-terminal domain"/>
    <property type="match status" value="1"/>
</dbReference>
<dbReference type="SUPFAM" id="SSF46557">
    <property type="entry name" value="GreA transcript cleavage protein, N-terminal domain"/>
    <property type="match status" value="1"/>
</dbReference>
<evidence type="ECO:0000256" key="4">
    <source>
        <dbReference type="HAMAP-Rule" id="MF_00930"/>
    </source>
</evidence>
<dbReference type="InterPro" id="IPR023459">
    <property type="entry name" value="Tscrpt_elong_fac_GreA/B_fam"/>
</dbReference>
<keyword evidence="7" id="KW-0648">Protein biosynthesis</keyword>
<dbReference type="InterPro" id="IPR036805">
    <property type="entry name" value="Tscrpt_elong_fac_GreA/B_N_sf"/>
</dbReference>
<gene>
    <name evidence="4" type="primary">greB</name>
    <name evidence="7" type="ORF">A8950_0196</name>
</gene>
<dbReference type="GO" id="GO:0003677">
    <property type="term" value="F:DNA binding"/>
    <property type="evidence" value="ECO:0007669"/>
    <property type="project" value="UniProtKB-UniRule"/>
</dbReference>
<dbReference type="InterPro" id="IPR036953">
    <property type="entry name" value="GreA/GreB_C_sf"/>
</dbReference>
<dbReference type="GO" id="GO:0006354">
    <property type="term" value="P:DNA-templated transcription elongation"/>
    <property type="evidence" value="ECO:0007669"/>
    <property type="project" value="TreeGrafter"/>
</dbReference>
<dbReference type="AlphaFoldDB" id="A0A4R6WXH0"/>
<dbReference type="InterPro" id="IPR006358">
    <property type="entry name" value="Tscrpt_elong_fac_GreB"/>
</dbReference>
<feature type="domain" description="Transcription elongation factor GreA/GreB C-terminal" evidence="5">
    <location>
        <begin position="97"/>
        <end position="175"/>
    </location>
</feature>
<comment type="function">
    <text evidence="4">Necessary for efficient RNA polymerase transcription elongation past template-encoded arresting sites. The arresting sites in DNA have the property of trapping a certain fraction of elongating RNA polymerases that pass through, resulting in locked ternary complexes. Cleavage of the nascent transcript by cleavage factors such as GreA or GreB allows the resumption of elongation from the new 3'terminus. GreB releases sequences of up to 9 nucleotides in length.</text>
</comment>
<evidence type="ECO:0000256" key="3">
    <source>
        <dbReference type="ARBA" id="ARBA00023163"/>
    </source>
</evidence>
<evidence type="ECO:0000259" key="5">
    <source>
        <dbReference type="Pfam" id="PF01272"/>
    </source>
</evidence>
<sequence length="178" mass="19687">MTDATEDAAAVPPAGARNYITPAGLARLQAERQQLWRVDRPEIVRVVEWAAGNGDRSENGDYIYGKRRLREIDRRLRFLDKRIAAAEPVDPAQQRNRDQVFFGATVTYVREDDRAVTVTIVGTDETGMAGPQSEGSRISWVSPVARALMKARVGDVVTLRSPTGSETLEILAISYPDC</sequence>
<evidence type="ECO:0000313" key="7">
    <source>
        <dbReference type="EMBL" id="TDQ86504.1"/>
    </source>
</evidence>
<dbReference type="FunFam" id="1.10.287.180:FF:000001">
    <property type="entry name" value="Transcription elongation factor GreA"/>
    <property type="match status" value="1"/>
</dbReference>
<dbReference type="HAMAP" id="MF_00105">
    <property type="entry name" value="GreA_GreB"/>
    <property type="match status" value="1"/>
</dbReference>
<dbReference type="InterPro" id="IPR001437">
    <property type="entry name" value="Tscrpt_elong_fac_GreA/B_C"/>
</dbReference>
<dbReference type="PANTHER" id="PTHR30437">
    <property type="entry name" value="TRANSCRIPTION ELONGATION FACTOR GREA"/>
    <property type="match status" value="1"/>
</dbReference>
<dbReference type="InterPro" id="IPR022691">
    <property type="entry name" value="Tscrpt_elong_fac_GreA/B_N"/>
</dbReference>
<dbReference type="NCBIfam" id="TIGR01461">
    <property type="entry name" value="greB"/>
    <property type="match status" value="1"/>
</dbReference>
<dbReference type="PIRSF" id="PIRSF006092">
    <property type="entry name" value="GreA_GreB"/>
    <property type="match status" value="1"/>
</dbReference>
<dbReference type="SUPFAM" id="SSF54534">
    <property type="entry name" value="FKBP-like"/>
    <property type="match status" value="1"/>
</dbReference>
<dbReference type="GO" id="GO:0070063">
    <property type="term" value="F:RNA polymerase binding"/>
    <property type="evidence" value="ECO:0007669"/>
    <property type="project" value="InterPro"/>
</dbReference>
<keyword evidence="3 4" id="KW-0804">Transcription</keyword>
<dbReference type="Pfam" id="PF01272">
    <property type="entry name" value="GreA_GreB"/>
    <property type="match status" value="1"/>
</dbReference>
<comment type="caution">
    <text evidence="7">The sequence shown here is derived from an EMBL/GenBank/DDBJ whole genome shotgun (WGS) entry which is preliminary data.</text>
</comment>
<name>A0A4R6WXH0_9PROT</name>
<dbReference type="Pfam" id="PF03449">
    <property type="entry name" value="GreA_GreB_N"/>
    <property type="match status" value="1"/>
</dbReference>
<dbReference type="NCBIfam" id="NF002506">
    <property type="entry name" value="PRK01885.1"/>
    <property type="match status" value="1"/>
</dbReference>
<dbReference type="GO" id="GO:0003746">
    <property type="term" value="F:translation elongation factor activity"/>
    <property type="evidence" value="ECO:0007669"/>
    <property type="project" value="UniProtKB-KW"/>
</dbReference>
<keyword evidence="8" id="KW-1185">Reference proteome</keyword>
<keyword evidence="2 4" id="KW-0238">DNA-binding</keyword>
<dbReference type="GO" id="GO:0032784">
    <property type="term" value="P:regulation of DNA-templated transcription elongation"/>
    <property type="evidence" value="ECO:0007669"/>
    <property type="project" value="UniProtKB-UniRule"/>
</dbReference>
<comment type="similarity">
    <text evidence="4">Belongs to the GreA/GreB family. GreB subfamily.</text>
</comment>
<organism evidence="7 8">
    <name type="scientific">Dongia mobilis</name>
    <dbReference type="NCBI Taxonomy" id="578943"/>
    <lineage>
        <taxon>Bacteria</taxon>
        <taxon>Pseudomonadati</taxon>
        <taxon>Pseudomonadota</taxon>
        <taxon>Alphaproteobacteria</taxon>
        <taxon>Rhodospirillales</taxon>
        <taxon>Dongiaceae</taxon>
        <taxon>Dongia</taxon>
    </lineage>
</organism>
<protein>
    <recommendedName>
        <fullName evidence="4">Transcription elongation factor GreB</fullName>
    </recommendedName>
    <alternativeName>
        <fullName evidence="4">Transcript cleavage factor GreB</fullName>
    </alternativeName>
</protein>
<dbReference type="Proteomes" id="UP000295783">
    <property type="component" value="Unassembled WGS sequence"/>
</dbReference>
<keyword evidence="1 4" id="KW-0805">Transcription regulation</keyword>
<dbReference type="EMBL" id="SNYW01000001">
    <property type="protein sequence ID" value="TDQ86504.1"/>
    <property type="molecule type" value="Genomic_DNA"/>
</dbReference>
<reference evidence="7 8" key="1">
    <citation type="submission" date="2019-03" db="EMBL/GenBank/DDBJ databases">
        <title>Genomic Encyclopedia of Type Strains, Phase III (KMG-III): the genomes of soil and plant-associated and newly described type strains.</title>
        <authorList>
            <person name="Whitman W."/>
        </authorList>
    </citation>
    <scope>NUCLEOTIDE SEQUENCE [LARGE SCALE GENOMIC DNA]</scope>
    <source>
        <strain evidence="7 8">CGMCC 1.7660</strain>
    </source>
</reference>
<evidence type="ECO:0000256" key="1">
    <source>
        <dbReference type="ARBA" id="ARBA00023015"/>
    </source>
</evidence>
<dbReference type="HAMAP" id="MF_00930">
    <property type="entry name" value="GreB"/>
    <property type="match status" value="1"/>
</dbReference>
<accession>A0A4R6WXH0</accession>
<dbReference type="PANTHER" id="PTHR30437:SF6">
    <property type="entry name" value="TRANSCRIPTION ELONGATION FACTOR GREB"/>
    <property type="match status" value="1"/>
</dbReference>
<proteinExistence type="inferred from homology"/>
<evidence type="ECO:0000256" key="2">
    <source>
        <dbReference type="ARBA" id="ARBA00023125"/>
    </source>
</evidence>
<dbReference type="RefSeq" id="WP_208109689.1">
    <property type="nucleotide sequence ID" value="NZ_SNYW01000001.1"/>
</dbReference>
<feature type="domain" description="Transcription elongation factor GreA/GreB N-terminal" evidence="6">
    <location>
        <begin position="18"/>
        <end position="87"/>
    </location>
</feature>
<dbReference type="Gene3D" id="3.10.50.30">
    <property type="entry name" value="Transcription elongation factor, GreA/GreB, C-terminal domain"/>
    <property type="match status" value="1"/>
</dbReference>
<keyword evidence="7" id="KW-0251">Elongation factor</keyword>